<comment type="caution">
    <text evidence="1">The sequence shown here is derived from an EMBL/GenBank/DDBJ whole genome shotgun (WGS) entry which is preliminary data.</text>
</comment>
<dbReference type="Proteomes" id="UP000785679">
    <property type="component" value="Unassembled WGS sequence"/>
</dbReference>
<dbReference type="EMBL" id="RRYP01011283">
    <property type="protein sequence ID" value="TNV77831.1"/>
    <property type="molecule type" value="Genomic_DNA"/>
</dbReference>
<sequence length="162" mass="18629">MSMSARQYNQLLIINGELSLCAQLQLLNLLLQGLDLLIQLLNLVRMGFFQLRDFLSVNFLQLCDFDRVVFQKLQDLALQELARFIKASLSLLAFAFEVCLLKIEGFLELPAGNCCVLLHLLTLFIVTVDELVTAEWRWSRSSDRWSSSWSHSSQQRSCVSQR</sequence>
<organism evidence="1 2">
    <name type="scientific">Halteria grandinella</name>
    <dbReference type="NCBI Taxonomy" id="5974"/>
    <lineage>
        <taxon>Eukaryota</taxon>
        <taxon>Sar</taxon>
        <taxon>Alveolata</taxon>
        <taxon>Ciliophora</taxon>
        <taxon>Intramacronucleata</taxon>
        <taxon>Spirotrichea</taxon>
        <taxon>Stichotrichia</taxon>
        <taxon>Sporadotrichida</taxon>
        <taxon>Halteriidae</taxon>
        <taxon>Halteria</taxon>
    </lineage>
</organism>
<keyword evidence="2" id="KW-1185">Reference proteome</keyword>
<proteinExistence type="predicted"/>
<protein>
    <submittedName>
        <fullName evidence="1">Uncharacterized protein</fullName>
    </submittedName>
</protein>
<accession>A0A8J8NPE6</accession>
<dbReference type="AlphaFoldDB" id="A0A8J8NPE6"/>
<evidence type="ECO:0000313" key="1">
    <source>
        <dbReference type="EMBL" id="TNV77831.1"/>
    </source>
</evidence>
<gene>
    <name evidence="1" type="ORF">FGO68_gene8476</name>
</gene>
<evidence type="ECO:0000313" key="2">
    <source>
        <dbReference type="Proteomes" id="UP000785679"/>
    </source>
</evidence>
<name>A0A8J8NPE6_HALGN</name>
<reference evidence="1" key="1">
    <citation type="submission" date="2019-06" db="EMBL/GenBank/DDBJ databases">
        <authorList>
            <person name="Zheng W."/>
        </authorList>
    </citation>
    <scope>NUCLEOTIDE SEQUENCE</scope>
    <source>
        <strain evidence="1">QDHG01</strain>
    </source>
</reference>